<dbReference type="PANTHER" id="PTHR43080">
    <property type="entry name" value="CBS DOMAIN-CONTAINING PROTEIN CBSX3, MITOCHONDRIAL"/>
    <property type="match status" value="1"/>
</dbReference>
<dbReference type="SUPFAM" id="SSF54631">
    <property type="entry name" value="CBS-domain pair"/>
    <property type="match status" value="1"/>
</dbReference>
<keyword evidence="1 2" id="KW-0129">CBS domain</keyword>
<dbReference type="AlphaFoldDB" id="A0A1W6MV11"/>
<sequence length="103" mass="11007">MKVAEVMTRRLTLLQPDQSTVEAAKAMAVDDIGALPVGESDRLIGIVTDPDIVVRGIAKGVAADARIREVMIEKIGYCFNDDGVEQAAEAKSEGKPRTGRGPR</sequence>
<name>A0A1W6MV11_9HYPH</name>
<keyword evidence="5" id="KW-1185">Reference proteome</keyword>
<proteinExistence type="predicted"/>
<evidence type="ECO:0000313" key="4">
    <source>
        <dbReference type="EMBL" id="ARN81448.1"/>
    </source>
</evidence>
<dbReference type="InterPro" id="IPR000644">
    <property type="entry name" value="CBS_dom"/>
</dbReference>
<dbReference type="KEGG" id="mbry:B1812_10610"/>
<dbReference type="PANTHER" id="PTHR43080:SF2">
    <property type="entry name" value="CBS DOMAIN-CONTAINING PROTEIN"/>
    <property type="match status" value="1"/>
</dbReference>
<evidence type="ECO:0000313" key="5">
    <source>
        <dbReference type="Proteomes" id="UP000193978"/>
    </source>
</evidence>
<dbReference type="PROSITE" id="PS51371">
    <property type="entry name" value="CBS"/>
    <property type="match status" value="1"/>
</dbReference>
<dbReference type="RefSeq" id="WP_085771557.1">
    <property type="nucleotide sequence ID" value="NZ_AP027149.1"/>
</dbReference>
<feature type="domain" description="CBS" evidence="3">
    <location>
        <begin position="7"/>
        <end position="63"/>
    </location>
</feature>
<dbReference type="Pfam" id="PF00571">
    <property type="entry name" value="CBS"/>
    <property type="match status" value="1"/>
</dbReference>
<gene>
    <name evidence="4" type="ORF">B1812_10610</name>
</gene>
<dbReference type="OrthoDB" id="9767361at2"/>
<accession>A0A1W6MV11</accession>
<dbReference type="InterPro" id="IPR046342">
    <property type="entry name" value="CBS_dom_sf"/>
</dbReference>
<dbReference type="Gene3D" id="3.10.580.10">
    <property type="entry name" value="CBS-domain"/>
    <property type="match status" value="1"/>
</dbReference>
<evidence type="ECO:0000256" key="2">
    <source>
        <dbReference type="PROSITE-ProRule" id="PRU00703"/>
    </source>
</evidence>
<organism evidence="4 5">
    <name type="scientific">Methylocystis bryophila</name>
    <dbReference type="NCBI Taxonomy" id="655015"/>
    <lineage>
        <taxon>Bacteria</taxon>
        <taxon>Pseudomonadati</taxon>
        <taxon>Pseudomonadota</taxon>
        <taxon>Alphaproteobacteria</taxon>
        <taxon>Hyphomicrobiales</taxon>
        <taxon>Methylocystaceae</taxon>
        <taxon>Methylocystis</taxon>
    </lineage>
</organism>
<evidence type="ECO:0000256" key="1">
    <source>
        <dbReference type="ARBA" id="ARBA00023122"/>
    </source>
</evidence>
<evidence type="ECO:0000259" key="3">
    <source>
        <dbReference type="PROSITE" id="PS51371"/>
    </source>
</evidence>
<dbReference type="InterPro" id="IPR051257">
    <property type="entry name" value="Diverse_CBS-Domain"/>
</dbReference>
<dbReference type="EMBL" id="CP019948">
    <property type="protein sequence ID" value="ARN81448.1"/>
    <property type="molecule type" value="Genomic_DNA"/>
</dbReference>
<dbReference type="STRING" id="655015.B1812_10610"/>
<reference evidence="4 5" key="1">
    <citation type="submission" date="2017-02" db="EMBL/GenBank/DDBJ databases">
        <authorList>
            <person name="Peterson S.W."/>
        </authorList>
    </citation>
    <scope>NUCLEOTIDE SEQUENCE [LARGE SCALE GENOMIC DNA]</scope>
    <source>
        <strain evidence="4 5">S285</strain>
    </source>
</reference>
<protein>
    <recommendedName>
        <fullName evidence="3">CBS domain-containing protein</fullName>
    </recommendedName>
</protein>
<dbReference type="Proteomes" id="UP000193978">
    <property type="component" value="Chromosome"/>
</dbReference>